<evidence type="ECO:0000313" key="3">
    <source>
        <dbReference type="Proteomes" id="UP001162483"/>
    </source>
</evidence>
<proteinExistence type="predicted"/>
<feature type="compositionally biased region" description="Polar residues" evidence="1">
    <location>
        <begin position="49"/>
        <end position="71"/>
    </location>
</feature>
<feature type="region of interest" description="Disordered" evidence="1">
    <location>
        <begin position="29"/>
        <end position="96"/>
    </location>
</feature>
<organism evidence="2 3">
    <name type="scientific">Staurois parvus</name>
    <dbReference type="NCBI Taxonomy" id="386267"/>
    <lineage>
        <taxon>Eukaryota</taxon>
        <taxon>Metazoa</taxon>
        <taxon>Chordata</taxon>
        <taxon>Craniata</taxon>
        <taxon>Vertebrata</taxon>
        <taxon>Euteleostomi</taxon>
        <taxon>Amphibia</taxon>
        <taxon>Batrachia</taxon>
        <taxon>Anura</taxon>
        <taxon>Neobatrachia</taxon>
        <taxon>Ranoidea</taxon>
        <taxon>Ranidae</taxon>
        <taxon>Staurois</taxon>
    </lineage>
</organism>
<comment type="caution">
    <text evidence="2">The sequence shown here is derived from an EMBL/GenBank/DDBJ whole genome shotgun (WGS) entry which is preliminary data.</text>
</comment>
<protein>
    <recommendedName>
        <fullName evidence="4">Secreted protein</fullName>
    </recommendedName>
</protein>
<dbReference type="EMBL" id="CATNWA010000191">
    <property type="protein sequence ID" value="CAI9534333.1"/>
    <property type="molecule type" value="Genomic_DNA"/>
</dbReference>
<feature type="compositionally biased region" description="Basic and acidic residues" evidence="1">
    <location>
        <begin position="81"/>
        <end position="96"/>
    </location>
</feature>
<accession>A0ABN9AER2</accession>
<sequence>MKSYLFPVCVVNQSLAFSALAPWDALWGPNASSRCSHGPPRSSVWWKSISPSRNPSNCNGTNQKTISTTPGSAKHTFSGAEPKRQEKKDGGQDPTT</sequence>
<reference evidence="2" key="1">
    <citation type="submission" date="2023-05" db="EMBL/GenBank/DDBJ databases">
        <authorList>
            <person name="Stuckert A."/>
        </authorList>
    </citation>
    <scope>NUCLEOTIDE SEQUENCE</scope>
</reference>
<evidence type="ECO:0000313" key="2">
    <source>
        <dbReference type="EMBL" id="CAI9534333.1"/>
    </source>
</evidence>
<evidence type="ECO:0000256" key="1">
    <source>
        <dbReference type="SAM" id="MobiDB-lite"/>
    </source>
</evidence>
<evidence type="ECO:0008006" key="4">
    <source>
        <dbReference type="Google" id="ProtNLM"/>
    </source>
</evidence>
<feature type="non-terminal residue" evidence="2">
    <location>
        <position position="96"/>
    </location>
</feature>
<gene>
    <name evidence="2" type="ORF">SPARVUS_LOCUS623848</name>
</gene>
<keyword evidence="3" id="KW-1185">Reference proteome</keyword>
<name>A0ABN9AER2_9NEOB</name>
<dbReference type="Proteomes" id="UP001162483">
    <property type="component" value="Unassembled WGS sequence"/>
</dbReference>